<dbReference type="InterPro" id="IPR051599">
    <property type="entry name" value="Cell_Envelope_Assoc"/>
</dbReference>
<sequence length="195" mass="21182">MSRGWMALRTLAFLLVAGLAIGFLVFAGRIATYATPDTGRQADAIVVLTGDAGRTTAGIDLLREGRAPQLLISGVDAAATPADIQRHSGLSDDELDCCVILGRDATDTIGNAREAGALVRENGYRSLIIVTSDYHLPRSLLEMRALMPGVELIAYPVRTTPPWRDFGASRLWLQEYAKFTAVWLRQTVTPRPESV</sequence>
<comment type="caution">
    <text evidence="2">The sequence shown here is derived from an EMBL/GenBank/DDBJ whole genome shotgun (WGS) entry which is preliminary data.</text>
</comment>
<feature type="domain" description="DUF218" evidence="1">
    <location>
        <begin position="43"/>
        <end position="177"/>
    </location>
</feature>
<dbReference type="CDD" id="cd06259">
    <property type="entry name" value="YdcF-like"/>
    <property type="match status" value="1"/>
</dbReference>
<evidence type="ECO:0000313" key="2">
    <source>
        <dbReference type="EMBL" id="GLK53703.1"/>
    </source>
</evidence>
<dbReference type="Proteomes" id="UP001143486">
    <property type="component" value="Unassembled WGS sequence"/>
</dbReference>
<dbReference type="InterPro" id="IPR003848">
    <property type="entry name" value="DUF218"/>
</dbReference>
<dbReference type="GO" id="GO:0000270">
    <property type="term" value="P:peptidoglycan metabolic process"/>
    <property type="evidence" value="ECO:0007669"/>
    <property type="project" value="TreeGrafter"/>
</dbReference>
<evidence type="ECO:0000259" key="1">
    <source>
        <dbReference type="Pfam" id="PF02698"/>
    </source>
</evidence>
<dbReference type="RefSeq" id="WP_271188044.1">
    <property type="nucleotide sequence ID" value="NZ_BSFE01000013.1"/>
</dbReference>
<dbReference type="Gene3D" id="3.40.50.620">
    <property type="entry name" value="HUPs"/>
    <property type="match status" value="1"/>
</dbReference>
<gene>
    <name evidence="2" type="ORF">GCM10017621_32110</name>
</gene>
<evidence type="ECO:0000313" key="3">
    <source>
        <dbReference type="Proteomes" id="UP001143486"/>
    </source>
</evidence>
<organism evidence="2 3">
    <name type="scientific">Maricaulis virginensis</name>
    <dbReference type="NCBI Taxonomy" id="144022"/>
    <lineage>
        <taxon>Bacteria</taxon>
        <taxon>Pseudomonadati</taxon>
        <taxon>Pseudomonadota</taxon>
        <taxon>Alphaproteobacteria</taxon>
        <taxon>Maricaulales</taxon>
        <taxon>Maricaulaceae</taxon>
        <taxon>Maricaulis</taxon>
    </lineage>
</organism>
<dbReference type="GO" id="GO:0005886">
    <property type="term" value="C:plasma membrane"/>
    <property type="evidence" value="ECO:0007669"/>
    <property type="project" value="TreeGrafter"/>
</dbReference>
<reference evidence="2" key="2">
    <citation type="submission" date="2023-01" db="EMBL/GenBank/DDBJ databases">
        <authorList>
            <person name="Sun Q."/>
            <person name="Evtushenko L."/>
        </authorList>
    </citation>
    <scope>NUCLEOTIDE SEQUENCE</scope>
    <source>
        <strain evidence="2">VKM B-1513</strain>
    </source>
</reference>
<dbReference type="PANTHER" id="PTHR30336:SF4">
    <property type="entry name" value="ENVELOPE BIOGENESIS FACTOR ELYC"/>
    <property type="match status" value="1"/>
</dbReference>
<dbReference type="AlphaFoldDB" id="A0A9W6INR3"/>
<protein>
    <submittedName>
        <fullName evidence="2">Membrane protein</fullName>
    </submittedName>
</protein>
<accession>A0A9W6INR3</accession>
<dbReference type="EMBL" id="BSFE01000013">
    <property type="protein sequence ID" value="GLK53703.1"/>
    <property type="molecule type" value="Genomic_DNA"/>
</dbReference>
<keyword evidence="3" id="KW-1185">Reference proteome</keyword>
<name>A0A9W6INR3_9PROT</name>
<reference evidence="2" key="1">
    <citation type="journal article" date="2014" name="Int. J. Syst. Evol. Microbiol.">
        <title>Complete genome sequence of Corynebacterium casei LMG S-19264T (=DSM 44701T), isolated from a smear-ripened cheese.</title>
        <authorList>
            <consortium name="US DOE Joint Genome Institute (JGI-PGF)"/>
            <person name="Walter F."/>
            <person name="Albersmeier A."/>
            <person name="Kalinowski J."/>
            <person name="Ruckert C."/>
        </authorList>
    </citation>
    <scope>NUCLEOTIDE SEQUENCE</scope>
    <source>
        <strain evidence="2">VKM B-1513</strain>
    </source>
</reference>
<dbReference type="Pfam" id="PF02698">
    <property type="entry name" value="DUF218"/>
    <property type="match status" value="1"/>
</dbReference>
<dbReference type="InterPro" id="IPR014729">
    <property type="entry name" value="Rossmann-like_a/b/a_fold"/>
</dbReference>
<proteinExistence type="predicted"/>
<dbReference type="GO" id="GO:0043164">
    <property type="term" value="P:Gram-negative-bacterium-type cell wall biogenesis"/>
    <property type="evidence" value="ECO:0007669"/>
    <property type="project" value="TreeGrafter"/>
</dbReference>
<dbReference type="PANTHER" id="PTHR30336">
    <property type="entry name" value="INNER MEMBRANE PROTEIN, PROBABLE PERMEASE"/>
    <property type="match status" value="1"/>
</dbReference>